<dbReference type="AlphaFoldDB" id="A0A2X2BGH1"/>
<dbReference type="InterPro" id="IPR001826">
    <property type="entry name" value="RHS"/>
</dbReference>
<protein>
    <submittedName>
        <fullName evidence="2">Rhs-family protein</fullName>
    </submittedName>
</protein>
<gene>
    <name evidence="2" type="ORF">NCTC10975_00590</name>
</gene>
<reference evidence="2 3" key="1">
    <citation type="submission" date="2018-06" db="EMBL/GenBank/DDBJ databases">
        <authorList>
            <consortium name="Pathogen Informatics"/>
            <person name="Doyle S."/>
        </authorList>
    </citation>
    <scope>NUCLEOTIDE SEQUENCE [LARGE SCALE GENOMIC DNA]</scope>
    <source>
        <strain evidence="2 3">NCTC10975</strain>
    </source>
</reference>
<dbReference type="PANTHER" id="PTHR32305">
    <property type="match status" value="1"/>
</dbReference>
<organism evidence="2 3">
    <name type="scientific">Proteus mirabilis</name>
    <dbReference type="NCBI Taxonomy" id="584"/>
    <lineage>
        <taxon>Bacteria</taxon>
        <taxon>Pseudomonadati</taxon>
        <taxon>Pseudomonadota</taxon>
        <taxon>Gammaproteobacteria</taxon>
        <taxon>Enterobacterales</taxon>
        <taxon>Morganellaceae</taxon>
        <taxon>Proteus</taxon>
    </lineage>
</organism>
<proteinExistence type="predicted"/>
<evidence type="ECO:0000313" key="2">
    <source>
        <dbReference type="EMBL" id="SPY94254.1"/>
    </source>
</evidence>
<dbReference type="Proteomes" id="UP000251485">
    <property type="component" value="Unassembled WGS sequence"/>
</dbReference>
<dbReference type="InterPro" id="IPR050708">
    <property type="entry name" value="T6SS_VgrG/RHS"/>
</dbReference>
<dbReference type="Gene3D" id="2.180.10.10">
    <property type="entry name" value="RHS repeat-associated core"/>
    <property type="match status" value="1"/>
</dbReference>
<sequence length="246" mass="28617">MTAHLGSVQTEHFLYDAAANLLTRPHTEAPHNQVQGSDKYDYRYDGFGRMVSRYEKGSSSGQRYHYDSDHRIIAVDIDQGPLGYQRAEYRYDILGRRIEKRLWKASAIANTVTYHQHEPDEVYTFGWVGMRLVSEHSSAAPHTTVYHAYNDQSYTPLARIECTDNPLNPQRAIYYTHSSLSGLPEALTNSEGEIVWQGQYSAWGHLQRQTRPTSTFNREQNLRFQGQYFDKDKFVGNKFEQRLRWP</sequence>
<dbReference type="EMBL" id="UAUE01000003">
    <property type="protein sequence ID" value="SPY94254.1"/>
    <property type="molecule type" value="Genomic_DNA"/>
</dbReference>
<feature type="domain" description="RHS protein conserved region" evidence="1">
    <location>
        <begin position="173"/>
        <end position="209"/>
    </location>
</feature>
<evidence type="ECO:0000313" key="3">
    <source>
        <dbReference type="Proteomes" id="UP000251485"/>
    </source>
</evidence>
<name>A0A2X2BGH1_PROMI</name>
<evidence type="ECO:0000259" key="1">
    <source>
        <dbReference type="Pfam" id="PF03527"/>
    </source>
</evidence>
<dbReference type="Pfam" id="PF03527">
    <property type="entry name" value="RHS"/>
    <property type="match status" value="1"/>
</dbReference>
<dbReference type="PANTHER" id="PTHR32305:SF15">
    <property type="entry name" value="PROTEIN RHSA-RELATED"/>
    <property type="match status" value="1"/>
</dbReference>
<accession>A0A2X2BGH1</accession>